<dbReference type="InterPro" id="IPR053139">
    <property type="entry name" value="Surface_bspA-like"/>
</dbReference>
<evidence type="ECO:0000313" key="3">
    <source>
        <dbReference type="EMBL" id="EAX96182.1"/>
    </source>
</evidence>
<dbReference type="EMBL" id="DS113770">
    <property type="protein sequence ID" value="EAX96182.1"/>
    <property type="molecule type" value="Genomic_DNA"/>
</dbReference>
<dbReference type="AlphaFoldDB" id="A2FFX2"/>
<keyword evidence="1" id="KW-0472">Membrane</keyword>
<dbReference type="Proteomes" id="UP000001542">
    <property type="component" value="Unassembled WGS sequence"/>
</dbReference>
<accession>A2FFX2</accession>
<dbReference type="STRING" id="5722.A2FFX2"/>
<keyword evidence="1" id="KW-1133">Transmembrane helix</keyword>
<dbReference type="PANTHER" id="PTHR45661">
    <property type="entry name" value="SURFACE ANTIGEN"/>
    <property type="match status" value="1"/>
</dbReference>
<keyword evidence="2" id="KW-0732">Signal</keyword>
<feature type="transmembrane region" description="Helical" evidence="1">
    <location>
        <begin position="705"/>
        <end position="727"/>
    </location>
</feature>
<dbReference type="RefSeq" id="XP_001309112.1">
    <property type="nucleotide sequence ID" value="XM_001309111.1"/>
</dbReference>
<dbReference type="SUPFAM" id="SSF52058">
    <property type="entry name" value="L domain-like"/>
    <property type="match status" value="2"/>
</dbReference>
<dbReference type="KEGG" id="tva:4753950"/>
<proteinExistence type="predicted"/>
<reference evidence="3" key="2">
    <citation type="journal article" date="2007" name="Science">
        <title>Draft genome sequence of the sexually transmitted pathogen Trichomonas vaginalis.</title>
        <authorList>
            <person name="Carlton J.M."/>
            <person name="Hirt R.P."/>
            <person name="Silva J.C."/>
            <person name="Delcher A.L."/>
            <person name="Schatz M."/>
            <person name="Zhao Q."/>
            <person name="Wortman J.R."/>
            <person name="Bidwell S.L."/>
            <person name="Alsmark U.C.M."/>
            <person name="Besteiro S."/>
            <person name="Sicheritz-Ponten T."/>
            <person name="Noel C.J."/>
            <person name="Dacks J.B."/>
            <person name="Foster P.G."/>
            <person name="Simillion C."/>
            <person name="Van de Peer Y."/>
            <person name="Miranda-Saavedra D."/>
            <person name="Barton G.J."/>
            <person name="Westrop G.D."/>
            <person name="Mueller S."/>
            <person name="Dessi D."/>
            <person name="Fiori P.L."/>
            <person name="Ren Q."/>
            <person name="Paulsen I."/>
            <person name="Zhang H."/>
            <person name="Bastida-Corcuera F.D."/>
            <person name="Simoes-Barbosa A."/>
            <person name="Brown M.T."/>
            <person name="Hayes R.D."/>
            <person name="Mukherjee M."/>
            <person name="Okumura C.Y."/>
            <person name="Schneider R."/>
            <person name="Smith A.J."/>
            <person name="Vanacova S."/>
            <person name="Villalvazo M."/>
            <person name="Haas B.J."/>
            <person name="Pertea M."/>
            <person name="Feldblyum T.V."/>
            <person name="Utterback T.R."/>
            <person name="Shu C.L."/>
            <person name="Osoegawa K."/>
            <person name="de Jong P.J."/>
            <person name="Hrdy I."/>
            <person name="Horvathova L."/>
            <person name="Zubacova Z."/>
            <person name="Dolezal P."/>
            <person name="Malik S.B."/>
            <person name="Logsdon J.M. Jr."/>
            <person name="Henze K."/>
            <person name="Gupta A."/>
            <person name="Wang C.C."/>
            <person name="Dunne R.L."/>
            <person name="Upcroft J.A."/>
            <person name="Upcroft P."/>
            <person name="White O."/>
            <person name="Salzberg S.L."/>
            <person name="Tang P."/>
            <person name="Chiu C.-H."/>
            <person name="Lee Y.-S."/>
            <person name="Embley T.M."/>
            <person name="Coombs G.H."/>
            <person name="Mottram J.C."/>
            <person name="Tachezy J."/>
            <person name="Fraser-Liggett C.M."/>
            <person name="Johnson P.J."/>
        </authorList>
    </citation>
    <scope>NUCLEOTIDE SEQUENCE [LARGE SCALE GENOMIC DNA]</scope>
    <source>
        <strain evidence="3">G3</strain>
    </source>
</reference>
<feature type="chain" id="PRO_5012497353" evidence="2">
    <location>
        <begin position="16"/>
        <end position="756"/>
    </location>
</feature>
<dbReference type="Gene3D" id="3.80.10.10">
    <property type="entry name" value="Ribonuclease Inhibitor"/>
    <property type="match status" value="4"/>
</dbReference>
<dbReference type="VEuPathDB" id="TrichDB:TVAGG3_0658030"/>
<dbReference type="SMR" id="A2FFX2"/>
<dbReference type="Pfam" id="PF13306">
    <property type="entry name" value="LRR_5"/>
    <property type="match status" value="3"/>
</dbReference>
<dbReference type="InterPro" id="IPR032675">
    <property type="entry name" value="LRR_dom_sf"/>
</dbReference>
<reference evidence="3" key="1">
    <citation type="submission" date="2006-10" db="EMBL/GenBank/DDBJ databases">
        <authorList>
            <person name="Amadeo P."/>
            <person name="Zhao Q."/>
            <person name="Wortman J."/>
            <person name="Fraser-Liggett C."/>
            <person name="Carlton J."/>
        </authorList>
    </citation>
    <scope>NUCLEOTIDE SEQUENCE</scope>
    <source>
        <strain evidence="3">G3</strain>
    </source>
</reference>
<evidence type="ECO:0000256" key="2">
    <source>
        <dbReference type="SAM" id="SignalP"/>
    </source>
</evidence>
<name>A2FFX2_TRIV3</name>
<dbReference type="OrthoDB" id="2013775at2759"/>
<evidence type="ECO:0000313" key="4">
    <source>
        <dbReference type="Proteomes" id="UP000001542"/>
    </source>
</evidence>
<gene>
    <name evidence="3" type="ORF">TVAG_000110</name>
</gene>
<dbReference type="InParanoid" id="A2FFX2"/>
<organism evidence="3 4">
    <name type="scientific">Trichomonas vaginalis (strain ATCC PRA-98 / G3)</name>
    <dbReference type="NCBI Taxonomy" id="412133"/>
    <lineage>
        <taxon>Eukaryota</taxon>
        <taxon>Metamonada</taxon>
        <taxon>Parabasalia</taxon>
        <taxon>Trichomonadida</taxon>
        <taxon>Trichomonadidae</taxon>
        <taxon>Trichomonas</taxon>
    </lineage>
</organism>
<sequence>MICFFIVYLVKFGLSASITFNISNTPALGYKISDGKAGLGSTIDNTPCIAKDYAGPLNIPDKLDSDGVSYEIIEIGKYAFSDVKLTSIVIPKSVTKICQYAFSETTTLQAINLPKVVEIESFAFYKTKADITVTESLKKIGESAFALADFRNNFDLSKSSVETIEKETFKQADCENEFTLPQSLTTIKENAFIFFTVDKINFPPKLTTIGDHAFANSKVTEISFENSALTELPANCFFSCLKLTTVKFGNQLTKLGDECFHNAGLVKVELPSSLKTIGNLCFSLCKKLIAANLQNTQVTEIPDGCFQRSLITTIFLPPKLEKIGVGAFANSALVGIHPPPTLYYIGDSCFIYSKISHISLNNTAMKYLNDRVFYGCSNISDIDLGTKIEKIGNEVFALSSLKTIKIPNIKSIGEGCFFGSQIQQIDLSHLSITSLPDKIFLNCSQLETALLPTSIKSIGESAFESSGLASFDITAQYIGKRAFHSCGNLQSITLTNTVEILEESFSLTSLTDVVLPETLTKVGARSFEMILTLQSFDYGKSKINFIEHNMFMDDFKLENVTFPQGEFKIGYEAFKHTALVNLTLDDRCTYIYERAFMNCGSLLNVNLSISKVPYLSNQTFYDCENIYDIAISDFTIDIEDSAIPPQAVNVYYCGTSCFKGDLNLTQKVIVPKEYACSKFGHCDVTKIDNFPFPVDFHKTKTGRNYGVTVVTVIFVIALFGIIGFVLYKKFLRKKAPQDEGYLISQSEQEKESNLFT</sequence>
<dbReference type="VEuPathDB" id="TrichDB:TVAG_000110"/>
<dbReference type="PANTHER" id="PTHR45661:SF3">
    <property type="entry name" value="IG-LIKE DOMAIN-CONTAINING PROTEIN"/>
    <property type="match status" value="1"/>
</dbReference>
<keyword evidence="1" id="KW-0812">Transmembrane</keyword>
<keyword evidence="4" id="KW-1185">Reference proteome</keyword>
<evidence type="ECO:0000256" key="1">
    <source>
        <dbReference type="SAM" id="Phobius"/>
    </source>
</evidence>
<protein>
    <submittedName>
        <fullName evidence="3">Surface antigen BspA-like</fullName>
    </submittedName>
</protein>
<feature type="signal peptide" evidence="2">
    <location>
        <begin position="1"/>
        <end position="15"/>
    </location>
</feature>
<dbReference type="InterPro" id="IPR026906">
    <property type="entry name" value="LRR_5"/>
</dbReference>